<dbReference type="InterPro" id="IPR025959">
    <property type="entry name" value="Winged_HTH_dom"/>
</dbReference>
<evidence type="ECO:0000313" key="3">
    <source>
        <dbReference type="Proteomes" id="UP000224203"/>
    </source>
</evidence>
<organism evidence="2 3">
    <name type="scientific">Bacillus cereus</name>
    <dbReference type="NCBI Taxonomy" id="1396"/>
    <lineage>
        <taxon>Bacteria</taxon>
        <taxon>Bacillati</taxon>
        <taxon>Bacillota</taxon>
        <taxon>Bacilli</taxon>
        <taxon>Bacillales</taxon>
        <taxon>Bacillaceae</taxon>
        <taxon>Bacillus</taxon>
        <taxon>Bacillus cereus group</taxon>
    </lineage>
</organism>
<dbReference type="Pfam" id="PF13592">
    <property type="entry name" value="HTH_33"/>
    <property type="match status" value="1"/>
</dbReference>
<reference evidence="2 3" key="1">
    <citation type="submission" date="2017-09" db="EMBL/GenBank/DDBJ databases">
        <title>Large-scale bioinformatics analysis of Bacillus genomes uncovers conserved roles of natural products in bacterial physiology.</title>
        <authorList>
            <consortium name="Agbiome Team Llc"/>
            <person name="Bleich R.M."/>
            <person name="Grubbs K.J."/>
            <person name="Santa Maria K.C."/>
            <person name="Allen S.E."/>
            <person name="Farag S."/>
            <person name="Shank E.A."/>
            <person name="Bowers A."/>
        </authorList>
    </citation>
    <scope>NUCLEOTIDE SEQUENCE [LARGE SCALE GENOMIC DNA]</scope>
    <source>
        <strain evidence="2 3">AFS041711</strain>
    </source>
</reference>
<evidence type="ECO:0000259" key="1">
    <source>
        <dbReference type="Pfam" id="PF13592"/>
    </source>
</evidence>
<gene>
    <name evidence="2" type="ORF">COC69_26850</name>
</gene>
<dbReference type="Proteomes" id="UP000224203">
    <property type="component" value="Unassembled WGS sequence"/>
</dbReference>
<accession>A0A9X7GTN0</accession>
<protein>
    <recommendedName>
        <fullName evidence="1">Winged helix-turn helix domain-containing protein</fullName>
    </recommendedName>
</protein>
<proteinExistence type="predicted"/>
<evidence type="ECO:0000313" key="2">
    <source>
        <dbReference type="EMBL" id="PGS68368.1"/>
    </source>
</evidence>
<comment type="caution">
    <text evidence="2">The sequence shown here is derived from an EMBL/GenBank/DDBJ whole genome shotgun (WGS) entry which is preliminary data.</text>
</comment>
<dbReference type="AlphaFoldDB" id="A0A9X7GTN0"/>
<dbReference type="EMBL" id="NULI01000184">
    <property type="protein sequence ID" value="PGS68368.1"/>
    <property type="molecule type" value="Genomic_DNA"/>
</dbReference>
<name>A0A9X7GTN0_BACCE</name>
<feature type="domain" description="Winged helix-turn helix" evidence="1">
    <location>
        <begin position="49"/>
        <end position="103"/>
    </location>
</feature>
<sequence length="117" mass="13584">MQSFFVFPASFKILNQLAPRKLTPEQEQELVYIIASHLPADVSFTAKHNWTLAIIASFMKREWNVSYTLRGVSRLLHDLGFSYTKPTYTLAKADSMKQQEFREVTFPAYKKTFKQGD</sequence>